<reference evidence="2" key="1">
    <citation type="submission" date="2022-10" db="EMBL/GenBank/DDBJ databases">
        <title>Determination and structural analysis of whole genome sequence of Sarocladium strictum F4-1.</title>
        <authorList>
            <person name="Hu L."/>
            <person name="Jiang Y."/>
        </authorList>
    </citation>
    <scope>NUCLEOTIDE SEQUENCE</scope>
    <source>
        <strain evidence="2">F4-1</strain>
    </source>
</reference>
<evidence type="ECO:0000256" key="1">
    <source>
        <dbReference type="SAM" id="MobiDB-lite"/>
    </source>
</evidence>
<dbReference type="AlphaFoldDB" id="A0AA39L5P2"/>
<dbReference type="PANTHER" id="PTHR12652:SF25">
    <property type="entry name" value="MICROBODY (PEROXISOME) PROLIFERATION PROTEIN PEROXIN 11C (EUROFUNG)"/>
    <property type="match status" value="1"/>
</dbReference>
<sequence>MADEKSSDVSTLPSGEPLRPPPTAARSLIASVPAKADDFLCHLNRVVQTRSGHDLTLLWLSYSSNFAADLLNLLAQPPTAAKNNAILRTILSVTELVIRPGSLPAALALQFAARLKAFTGTLAEIRIFARLWGLLGLYFGAKAAAEKRRAAAAAGASPDARFDTVISHAQLVSLVTYQALENISYLSSRKVIPLSPYLTGRLGKWSVRSWMVYIGLELGKLLVERAKRVPNRAYDAESVKKEKEWRANWRKEFLRTLAWAPLTVNWSCEQPFLPSLAVSALAFYPSMGMMRDLWRAKAQA</sequence>
<name>A0AA39L5P2_SARSR</name>
<proteinExistence type="predicted"/>
<organism evidence="2 3">
    <name type="scientific">Sarocladium strictum</name>
    <name type="common">Black bundle disease fungus</name>
    <name type="synonym">Acremonium strictum</name>
    <dbReference type="NCBI Taxonomy" id="5046"/>
    <lineage>
        <taxon>Eukaryota</taxon>
        <taxon>Fungi</taxon>
        <taxon>Dikarya</taxon>
        <taxon>Ascomycota</taxon>
        <taxon>Pezizomycotina</taxon>
        <taxon>Sordariomycetes</taxon>
        <taxon>Hypocreomycetidae</taxon>
        <taxon>Hypocreales</taxon>
        <taxon>Sarocladiaceae</taxon>
        <taxon>Sarocladium</taxon>
    </lineage>
</organism>
<dbReference type="Proteomes" id="UP001175261">
    <property type="component" value="Unassembled WGS sequence"/>
</dbReference>
<protein>
    <submittedName>
        <fullName evidence="2">Uncharacterized protein</fullName>
    </submittedName>
</protein>
<dbReference type="PANTHER" id="PTHR12652">
    <property type="entry name" value="PEROXISOMAL BIOGENESIS FACTOR 11"/>
    <property type="match status" value="1"/>
</dbReference>
<keyword evidence="3" id="KW-1185">Reference proteome</keyword>
<evidence type="ECO:0000313" key="2">
    <source>
        <dbReference type="EMBL" id="KAK0384905.1"/>
    </source>
</evidence>
<feature type="region of interest" description="Disordered" evidence="1">
    <location>
        <begin position="1"/>
        <end position="24"/>
    </location>
</feature>
<dbReference type="EMBL" id="JAPDFR010000007">
    <property type="protein sequence ID" value="KAK0384905.1"/>
    <property type="molecule type" value="Genomic_DNA"/>
</dbReference>
<evidence type="ECO:0000313" key="3">
    <source>
        <dbReference type="Proteomes" id="UP001175261"/>
    </source>
</evidence>
<accession>A0AA39L5P2</accession>
<gene>
    <name evidence="2" type="ORF">NLU13_7384</name>
</gene>
<comment type="caution">
    <text evidence="2">The sequence shown here is derived from an EMBL/GenBank/DDBJ whole genome shotgun (WGS) entry which is preliminary data.</text>
</comment>